<organism evidence="3 4">
    <name type="scientific">Spirosoma validum</name>
    <dbReference type="NCBI Taxonomy" id="2771355"/>
    <lineage>
        <taxon>Bacteria</taxon>
        <taxon>Pseudomonadati</taxon>
        <taxon>Bacteroidota</taxon>
        <taxon>Cytophagia</taxon>
        <taxon>Cytophagales</taxon>
        <taxon>Cytophagaceae</taxon>
        <taxon>Spirosoma</taxon>
    </lineage>
</organism>
<dbReference type="EMBL" id="JACXAA010000001">
    <property type="protein sequence ID" value="MBD2751944.1"/>
    <property type="molecule type" value="Genomic_DNA"/>
</dbReference>
<dbReference type="RefSeq" id="WP_191037566.1">
    <property type="nucleotide sequence ID" value="NZ_JACXAA010000001.1"/>
</dbReference>
<evidence type="ECO:0000313" key="3">
    <source>
        <dbReference type="EMBL" id="MBD2751944.1"/>
    </source>
</evidence>
<comment type="caution">
    <text evidence="3">The sequence shown here is derived from an EMBL/GenBank/DDBJ whole genome shotgun (WGS) entry which is preliminary data.</text>
</comment>
<sequence length="460" mass="51921">MQINNSLHPNDLSTKLNRFWELSGQKIRLIENEYDGTKGSPVFTVAGKYTTRGWTEWTQGFQFGSAIVQFDATNETDFLEMGRQKTLRVMAPHISHIGVHDHGFNNVSTYGNLLRLMREGRIPENEWETNFYELALKISGAVQASRWTPVKNGGFISSFNGPHSLFVDTIRSCRALVLSHALGHVFQGEGDAKINLLERALQHIKATADYSVFYGEGRDTYDIWGRTAHESVFNVKDGNFRCPNSQQGYSGFTTWTRGLAWAMCGFAEELEWLATRDDAELEPFSGRSAIEAYMLKAATATCDFYIEHTPTDGIPYWDTGAPNLHRLGDYLNRPAEPYNDFEPVDSSAAAIGAQGLLRLGKYLTDQGNSDAGKRYYQAGLTVLDTLFDEPYLSTNPAHQGLLLHSIYHQPNGWDYVPPGSRIANGESSMWGDYHIREVALYLQRIIRNEPYYTFFNCLPQ</sequence>
<dbReference type="Gene3D" id="1.50.10.10">
    <property type="match status" value="1"/>
</dbReference>
<dbReference type="AlphaFoldDB" id="A0A927GBT4"/>
<dbReference type="InterPro" id="IPR008928">
    <property type="entry name" value="6-hairpin_glycosidase_sf"/>
</dbReference>
<reference evidence="3" key="1">
    <citation type="submission" date="2020-09" db="EMBL/GenBank/DDBJ databases">
        <authorList>
            <person name="Kim M.K."/>
        </authorList>
    </citation>
    <scope>NUCLEOTIDE SEQUENCE</scope>
    <source>
        <strain evidence="3">BT704</strain>
    </source>
</reference>
<dbReference type="PANTHER" id="PTHR36845:SF1">
    <property type="entry name" value="HYDROLASE, PUTATIVE (AFU_ORTHOLOGUE AFUA_7G05090)-RELATED"/>
    <property type="match status" value="1"/>
</dbReference>
<dbReference type="GO" id="GO:0000272">
    <property type="term" value="P:polysaccharide catabolic process"/>
    <property type="evidence" value="ECO:0007669"/>
    <property type="project" value="TreeGrafter"/>
</dbReference>
<dbReference type="PANTHER" id="PTHR36845">
    <property type="entry name" value="HYDROLASE, PUTATIVE (AFU_ORTHOLOGUE AFUA_7G05090)-RELATED"/>
    <property type="match status" value="1"/>
</dbReference>
<evidence type="ECO:0000313" key="4">
    <source>
        <dbReference type="Proteomes" id="UP000653797"/>
    </source>
</evidence>
<keyword evidence="1 3" id="KW-0378">Hydrolase</keyword>
<dbReference type="Proteomes" id="UP000653797">
    <property type="component" value="Unassembled WGS sequence"/>
</dbReference>
<name>A0A927GBT4_9BACT</name>
<evidence type="ECO:0000256" key="1">
    <source>
        <dbReference type="ARBA" id="ARBA00022801"/>
    </source>
</evidence>
<comment type="similarity">
    <text evidence="2">Belongs to the glycosyl hydrolase 88 family.</text>
</comment>
<dbReference type="GO" id="GO:0052757">
    <property type="term" value="F:chondroitin hydrolase activity"/>
    <property type="evidence" value="ECO:0007669"/>
    <property type="project" value="TreeGrafter"/>
</dbReference>
<dbReference type="InterPro" id="IPR012341">
    <property type="entry name" value="6hp_glycosidase-like_sf"/>
</dbReference>
<dbReference type="SUPFAM" id="SSF48208">
    <property type="entry name" value="Six-hairpin glycosidases"/>
    <property type="match status" value="1"/>
</dbReference>
<keyword evidence="4" id="KW-1185">Reference proteome</keyword>
<proteinExistence type="inferred from homology"/>
<gene>
    <name evidence="3" type="ORF">IC230_03505</name>
</gene>
<accession>A0A927GBT4</accession>
<protein>
    <submittedName>
        <fullName evidence="3">Glycoside hydrolase family 88 protein</fullName>
    </submittedName>
</protein>
<dbReference type="InterPro" id="IPR052369">
    <property type="entry name" value="UG_Glycosaminoglycan_Hydrolase"/>
</dbReference>
<evidence type="ECO:0000256" key="2">
    <source>
        <dbReference type="ARBA" id="ARBA00038358"/>
    </source>
</evidence>